<dbReference type="PROSITE" id="PS51719">
    <property type="entry name" value="G_SEPTIN"/>
    <property type="match status" value="1"/>
</dbReference>
<dbReference type="GO" id="GO:0005525">
    <property type="term" value="F:GTP binding"/>
    <property type="evidence" value="ECO:0007669"/>
    <property type="project" value="UniProtKB-KW"/>
</dbReference>
<reference evidence="4" key="1">
    <citation type="submission" date="2023-06" db="EMBL/GenBank/DDBJ databases">
        <title>Genome-scale phylogeny and comparative genomics of the fungal order Sordariales.</title>
        <authorList>
            <consortium name="Lawrence Berkeley National Laboratory"/>
            <person name="Hensen N."/>
            <person name="Bonometti L."/>
            <person name="Westerberg I."/>
            <person name="Brannstrom I.O."/>
            <person name="Guillou S."/>
            <person name="Cros-Aarteil S."/>
            <person name="Calhoun S."/>
            <person name="Haridas S."/>
            <person name="Kuo A."/>
            <person name="Mondo S."/>
            <person name="Pangilinan J."/>
            <person name="Riley R."/>
            <person name="Labutti K."/>
            <person name="Andreopoulos B."/>
            <person name="Lipzen A."/>
            <person name="Chen C."/>
            <person name="Yanf M."/>
            <person name="Daum C."/>
            <person name="Ng V."/>
            <person name="Clum A."/>
            <person name="Steindorff A."/>
            <person name="Ohm R."/>
            <person name="Martin F."/>
            <person name="Silar P."/>
            <person name="Natvig D."/>
            <person name="Lalanne C."/>
            <person name="Gautier V."/>
            <person name="Ament-Velasquez S.L."/>
            <person name="Kruys A."/>
            <person name="Hutchinson M.I."/>
            <person name="Powell A.J."/>
            <person name="Barry K."/>
            <person name="Miller A.N."/>
            <person name="Grigoriev I.V."/>
            <person name="Debuchy R."/>
            <person name="Gladieux P."/>
            <person name="Thoren M.H."/>
            <person name="Johannesson H."/>
        </authorList>
    </citation>
    <scope>NUCLEOTIDE SEQUENCE</scope>
    <source>
        <strain evidence="4">CBS 540.89</strain>
    </source>
</reference>
<evidence type="ECO:0000256" key="2">
    <source>
        <dbReference type="SAM" id="MobiDB-lite"/>
    </source>
</evidence>
<comment type="similarity">
    <text evidence="1">Belongs to the TRAFAC class TrmE-Era-EngA-EngB-Septin-like GTPase superfamily. Septin GTPase family.</text>
</comment>
<name>A0AA40F0B6_9PEZI</name>
<dbReference type="AlphaFoldDB" id="A0AA40F0B6"/>
<feature type="region of interest" description="Disordered" evidence="2">
    <location>
        <begin position="313"/>
        <end position="335"/>
    </location>
</feature>
<protein>
    <recommendedName>
        <fullName evidence="3">Septin-type G domain-containing protein</fullName>
    </recommendedName>
</protein>
<dbReference type="Pfam" id="PF20571">
    <property type="entry name" value="DUF6780"/>
    <property type="match status" value="1"/>
</dbReference>
<feature type="compositionally biased region" description="Acidic residues" evidence="2">
    <location>
        <begin position="224"/>
        <end position="236"/>
    </location>
</feature>
<dbReference type="SUPFAM" id="SSF52540">
    <property type="entry name" value="P-loop containing nucleoside triphosphate hydrolases"/>
    <property type="match status" value="1"/>
</dbReference>
<dbReference type="EMBL" id="JAUKTV010000001">
    <property type="protein sequence ID" value="KAK0748782.1"/>
    <property type="molecule type" value="Genomic_DNA"/>
</dbReference>
<feature type="domain" description="Septin-type G" evidence="3">
    <location>
        <begin position="274"/>
        <end position="578"/>
    </location>
</feature>
<keyword evidence="1" id="KW-0547">Nucleotide-binding</keyword>
<accession>A0AA40F0B6</accession>
<evidence type="ECO:0000313" key="4">
    <source>
        <dbReference type="EMBL" id="KAK0748782.1"/>
    </source>
</evidence>
<feature type="region of interest" description="Disordered" evidence="2">
    <location>
        <begin position="45"/>
        <end position="97"/>
    </location>
</feature>
<feature type="compositionally biased region" description="Low complexity" evidence="2">
    <location>
        <begin position="198"/>
        <end position="209"/>
    </location>
</feature>
<dbReference type="PANTHER" id="PTHR18884">
    <property type="entry name" value="SEPTIN"/>
    <property type="match status" value="1"/>
</dbReference>
<sequence>MRPLPGDDAFGGRPRTTTIAGDSDTPAFLNMPSAPQMTYFFADEASIGDSSSSRPPVHHNHPFHHRSKDHRRFPSSASPDHPDHYSHHIPKQYQHQQRYSPFQIDDLRENRDVSGGVGARPISSGSKGKAPVVVDNVSSIKTDDAGDDLATPMPVNYSKLSSATTTTTPPPLSNASTSQPTTPFLSAAPSGPASTLGSFSSRRNSLSLSEPASVDGSSAHGGYYEEDDDQQESELEEAIRESGTSMMDSGSAPQLIMPSIKMPSRRPFTEQGRQMGRLKVLIAGDSGVGKTSLIKAVVQSCESVVHVDPITTGGLARSIPSGRRKSGGGKDGGTTREITEVWASTKPYPEWWSELAEGGGIGLRRKSLGDEVLDRNVCFVDTMGYGFGSSSMDTITPVTEYIQSHLHRISTNSLSDGDVLNMLGGEGGVQVDVVFYMVSNRLRPVDIHYLRQLSPLTNIIILLAQTDLMSSDQVAASKEQIYSQLKEANIRLFSFNTAPLNGSFNQENQGVYAISSANGSDHDNMDASLLMSPDYVQPLFPTELATLVEQVFNKDGISRLRHAAARKYVQWRKVQPETSNRPLSRRSLSMSSSFSQHSIGGSQIINPLTGGSPSYALARITDHTQREERLAQVRFANWAADLQKSISNERAQYLALARGDRALWLTERLNECIQEGSLVPANSRPQSHHHRGRSGSDGLESQRHNVRNSPQQRQHLRQLHRENLKKQQEKQQQQNSNHDPLGLLEVAADLRRKGLVVLEVLGSIGVLGGLAVWVTNHWVHLQGFGWAVGEWERFWYGR</sequence>
<dbReference type="Proteomes" id="UP001172159">
    <property type="component" value="Unassembled WGS sequence"/>
</dbReference>
<feature type="compositionally biased region" description="Low complexity" evidence="2">
    <location>
        <begin position="158"/>
        <end position="178"/>
    </location>
</feature>
<feature type="compositionally biased region" description="Polar residues" evidence="2">
    <location>
        <begin position="242"/>
        <end position="252"/>
    </location>
</feature>
<dbReference type="InterPro" id="IPR027417">
    <property type="entry name" value="P-loop_NTPase"/>
</dbReference>
<dbReference type="InterPro" id="IPR046707">
    <property type="entry name" value="DUF6780"/>
</dbReference>
<gene>
    <name evidence="4" type="ORF">B0T21DRAFT_407267</name>
</gene>
<dbReference type="InterPro" id="IPR025662">
    <property type="entry name" value="Sigma_54_int_dom_ATP-bd_1"/>
</dbReference>
<feature type="compositionally biased region" description="Basic residues" evidence="2">
    <location>
        <begin position="56"/>
        <end position="73"/>
    </location>
</feature>
<dbReference type="InterPro" id="IPR030379">
    <property type="entry name" value="G_SEPTIN_dom"/>
</dbReference>
<dbReference type="Gene3D" id="3.40.50.300">
    <property type="entry name" value="P-loop containing nucleotide triphosphate hydrolases"/>
    <property type="match status" value="1"/>
</dbReference>
<evidence type="ECO:0000313" key="5">
    <source>
        <dbReference type="Proteomes" id="UP001172159"/>
    </source>
</evidence>
<evidence type="ECO:0000259" key="3">
    <source>
        <dbReference type="PROSITE" id="PS51719"/>
    </source>
</evidence>
<organism evidence="4 5">
    <name type="scientific">Apiosordaria backusii</name>
    <dbReference type="NCBI Taxonomy" id="314023"/>
    <lineage>
        <taxon>Eukaryota</taxon>
        <taxon>Fungi</taxon>
        <taxon>Dikarya</taxon>
        <taxon>Ascomycota</taxon>
        <taxon>Pezizomycotina</taxon>
        <taxon>Sordariomycetes</taxon>
        <taxon>Sordariomycetidae</taxon>
        <taxon>Sordariales</taxon>
        <taxon>Lasiosphaeriaceae</taxon>
        <taxon>Apiosordaria</taxon>
    </lineage>
</organism>
<dbReference type="Pfam" id="PF00735">
    <property type="entry name" value="Septin"/>
    <property type="match status" value="1"/>
</dbReference>
<keyword evidence="1" id="KW-0342">GTP-binding</keyword>
<dbReference type="PROSITE" id="PS00675">
    <property type="entry name" value="SIGMA54_INTERACT_1"/>
    <property type="match status" value="1"/>
</dbReference>
<comment type="caution">
    <text evidence="4">The sequence shown here is derived from an EMBL/GenBank/DDBJ whole genome shotgun (WGS) entry which is preliminary data.</text>
</comment>
<feature type="region of interest" description="Disordered" evidence="2">
    <location>
        <begin position="142"/>
        <end position="253"/>
    </location>
</feature>
<feature type="region of interest" description="Disordered" evidence="2">
    <location>
        <begin position="1"/>
        <end position="27"/>
    </location>
</feature>
<feature type="region of interest" description="Disordered" evidence="2">
    <location>
        <begin position="111"/>
        <end position="130"/>
    </location>
</feature>
<evidence type="ECO:0000256" key="1">
    <source>
        <dbReference type="RuleBase" id="RU004560"/>
    </source>
</evidence>
<keyword evidence="5" id="KW-1185">Reference proteome</keyword>
<proteinExistence type="inferred from homology"/>
<feature type="region of interest" description="Disordered" evidence="2">
    <location>
        <begin position="677"/>
        <end position="715"/>
    </location>
</feature>